<accession>A0ABS0XZB2</accession>
<organism evidence="1 2">
    <name type="scientific">Microvirga splendida</name>
    <dbReference type="NCBI Taxonomy" id="2795727"/>
    <lineage>
        <taxon>Bacteria</taxon>
        <taxon>Pseudomonadati</taxon>
        <taxon>Pseudomonadota</taxon>
        <taxon>Alphaproteobacteria</taxon>
        <taxon>Hyphomicrobiales</taxon>
        <taxon>Methylobacteriaceae</taxon>
        <taxon>Microvirga</taxon>
    </lineage>
</organism>
<reference evidence="2" key="1">
    <citation type="submission" date="2020-12" db="EMBL/GenBank/DDBJ databases">
        <title>Hymenobacter sp.</title>
        <authorList>
            <person name="Kim M.K."/>
        </authorList>
    </citation>
    <scope>NUCLEOTIDE SEQUENCE [LARGE SCALE GENOMIC DNA]</scope>
    <source>
        <strain evidence="2">BT325</strain>
    </source>
</reference>
<evidence type="ECO:0000313" key="1">
    <source>
        <dbReference type="EMBL" id="MBJ6125387.1"/>
    </source>
</evidence>
<comment type="caution">
    <text evidence="1">The sequence shown here is derived from an EMBL/GenBank/DDBJ whole genome shotgun (WGS) entry which is preliminary data.</text>
</comment>
<protein>
    <submittedName>
        <fullName evidence="1">Uncharacterized protein</fullName>
    </submittedName>
</protein>
<evidence type="ECO:0000313" key="2">
    <source>
        <dbReference type="Proteomes" id="UP000620670"/>
    </source>
</evidence>
<proteinExistence type="predicted"/>
<dbReference type="EMBL" id="JAELXT010000006">
    <property type="protein sequence ID" value="MBJ6125387.1"/>
    <property type="molecule type" value="Genomic_DNA"/>
</dbReference>
<gene>
    <name evidence="1" type="ORF">JAO75_08180</name>
</gene>
<keyword evidence="2" id="KW-1185">Reference proteome</keyword>
<dbReference type="RefSeq" id="WP_199048202.1">
    <property type="nucleotide sequence ID" value="NZ_JAELXT010000006.1"/>
</dbReference>
<name>A0ABS0XZB2_9HYPH</name>
<sequence>MSYIIAYVAFEGSEAQYPVCCLRTDVKVGDAVVVRMVTRGGALKWASVRSVEFLNWDCQNGIECLASEAQFGPDGIILPPNSPITKGIWRPEEVHAHLYRTGWIPRKPKGTVARIAYTHTNTSRTANIFFRKNGADIQMLPREAGRNVMPNSPISYAPSVGEFVRNDLSHNKVNGLEQIIAFSDAFRENRSDYTKYMSFFGTGRKDHRIPGPGERSFEGTMYDLLGGSGGNVYLGDGLSLSPSGGWVND</sequence>
<dbReference type="Proteomes" id="UP000620670">
    <property type="component" value="Unassembled WGS sequence"/>
</dbReference>